<dbReference type="PROSITE" id="PS50404">
    <property type="entry name" value="GST_NTER"/>
    <property type="match status" value="1"/>
</dbReference>
<comment type="caution">
    <text evidence="3">The sequence shown here is derived from an EMBL/GenBank/DDBJ whole genome shotgun (WGS) entry which is preliminary data.</text>
</comment>
<accession>A0A972VVG5</accession>
<dbReference type="SFLD" id="SFLDG00358">
    <property type="entry name" value="Main_(cytGST)"/>
    <property type="match status" value="1"/>
</dbReference>
<evidence type="ECO:0000313" key="4">
    <source>
        <dbReference type="Proteomes" id="UP000754644"/>
    </source>
</evidence>
<dbReference type="GO" id="GO:0005737">
    <property type="term" value="C:cytoplasm"/>
    <property type="evidence" value="ECO:0007669"/>
    <property type="project" value="TreeGrafter"/>
</dbReference>
<dbReference type="Pfam" id="PF14497">
    <property type="entry name" value="GST_C_3"/>
    <property type="match status" value="1"/>
</dbReference>
<dbReference type="Gene3D" id="1.20.1050.10">
    <property type="match status" value="1"/>
</dbReference>
<dbReference type="CDD" id="cd00570">
    <property type="entry name" value="GST_N_family"/>
    <property type="match status" value="1"/>
</dbReference>
<protein>
    <submittedName>
        <fullName evidence="3">Glutathione S-transferase</fullName>
    </submittedName>
</protein>
<proteinExistence type="predicted"/>
<dbReference type="SUPFAM" id="SSF52833">
    <property type="entry name" value="Thioredoxin-like"/>
    <property type="match status" value="1"/>
</dbReference>
<feature type="domain" description="GST N-terminal" evidence="1">
    <location>
        <begin position="1"/>
        <end position="77"/>
    </location>
</feature>
<dbReference type="SUPFAM" id="SSF47616">
    <property type="entry name" value="GST C-terminal domain-like"/>
    <property type="match status" value="1"/>
</dbReference>
<reference evidence="3" key="1">
    <citation type="submission" date="2020-05" db="EMBL/GenBank/DDBJ databases">
        <title>Sulfur intermediates as new biogeochemical hubs in an aquatic model microbial ecosystem.</title>
        <authorList>
            <person name="Vigneron A."/>
        </authorList>
    </citation>
    <scope>NUCLEOTIDE SEQUENCE</scope>
    <source>
        <strain evidence="3">Bin.250</strain>
    </source>
</reference>
<sequence length="207" mass="22774">MLKLYGFTVSNYFNMVKMALLEKGIDFEFVDTKPTQEGDYLAKSPMGKVPCLETSEGFISETDVIFDYLEDLGQGQALMPASAYEKAKVRELIKQLELYIELPARTCFAEAFFGGTVSEETKDKARASLKKGVECIKRTGKFSPYIAGDTFTYADIMFMYSVSLAGACAKRVLGMDLLEDLPEAKALSELLASRASAQKIAADQKAG</sequence>
<evidence type="ECO:0000313" key="3">
    <source>
        <dbReference type="EMBL" id="NQV64983.1"/>
    </source>
</evidence>
<dbReference type="Pfam" id="PF13417">
    <property type="entry name" value="GST_N_3"/>
    <property type="match status" value="1"/>
</dbReference>
<dbReference type="InterPro" id="IPR004046">
    <property type="entry name" value="GST_C"/>
</dbReference>
<dbReference type="InterPro" id="IPR040079">
    <property type="entry name" value="Glutathione_S-Trfase"/>
</dbReference>
<dbReference type="PANTHER" id="PTHR43968">
    <property type="match status" value="1"/>
</dbReference>
<dbReference type="SFLD" id="SFLDS00019">
    <property type="entry name" value="Glutathione_Transferase_(cytos"/>
    <property type="match status" value="1"/>
</dbReference>
<name>A0A972VVG5_9GAMM</name>
<gene>
    <name evidence="3" type="ORF">HQ497_06420</name>
</gene>
<dbReference type="PANTHER" id="PTHR43968:SF6">
    <property type="entry name" value="GLUTATHIONE S-TRANSFERASE OMEGA"/>
    <property type="match status" value="1"/>
</dbReference>
<dbReference type="Gene3D" id="3.40.30.10">
    <property type="entry name" value="Glutaredoxin"/>
    <property type="match status" value="1"/>
</dbReference>
<evidence type="ECO:0000259" key="1">
    <source>
        <dbReference type="PROSITE" id="PS50404"/>
    </source>
</evidence>
<dbReference type="PROSITE" id="PS50405">
    <property type="entry name" value="GST_CTER"/>
    <property type="match status" value="1"/>
</dbReference>
<dbReference type="InterPro" id="IPR004045">
    <property type="entry name" value="Glutathione_S-Trfase_N"/>
</dbReference>
<dbReference type="Proteomes" id="UP000754644">
    <property type="component" value="Unassembled WGS sequence"/>
</dbReference>
<organism evidence="3 4">
    <name type="scientific">SAR86 cluster bacterium</name>
    <dbReference type="NCBI Taxonomy" id="2030880"/>
    <lineage>
        <taxon>Bacteria</taxon>
        <taxon>Pseudomonadati</taxon>
        <taxon>Pseudomonadota</taxon>
        <taxon>Gammaproteobacteria</taxon>
        <taxon>SAR86 cluster</taxon>
    </lineage>
</organism>
<dbReference type="InterPro" id="IPR036282">
    <property type="entry name" value="Glutathione-S-Trfase_C_sf"/>
</dbReference>
<dbReference type="EMBL" id="JABMOJ010000238">
    <property type="protein sequence ID" value="NQV64983.1"/>
    <property type="molecule type" value="Genomic_DNA"/>
</dbReference>
<dbReference type="InterPro" id="IPR010987">
    <property type="entry name" value="Glutathione-S-Trfase_C-like"/>
</dbReference>
<evidence type="ECO:0000259" key="2">
    <source>
        <dbReference type="PROSITE" id="PS50405"/>
    </source>
</evidence>
<dbReference type="AlphaFoldDB" id="A0A972VVG5"/>
<dbReference type="InterPro" id="IPR036249">
    <property type="entry name" value="Thioredoxin-like_sf"/>
</dbReference>
<dbReference type="InterPro" id="IPR050983">
    <property type="entry name" value="GST_Omega/HSP26"/>
</dbReference>
<feature type="domain" description="GST C-terminal" evidence="2">
    <location>
        <begin position="82"/>
        <end position="207"/>
    </location>
</feature>